<accession>K3YDL8</accession>
<keyword evidence="1" id="KW-0472">Membrane</keyword>
<dbReference type="EMBL" id="AGNK02004509">
    <property type="status" value="NOT_ANNOTATED_CDS"/>
    <property type="molecule type" value="Genomic_DNA"/>
</dbReference>
<keyword evidence="1" id="KW-0812">Transmembrane</keyword>
<feature type="transmembrane region" description="Helical" evidence="1">
    <location>
        <begin position="21"/>
        <end position="40"/>
    </location>
</feature>
<dbReference type="PANTHER" id="PTHR36478:SF10">
    <property type="entry name" value="ELYS-LIKE DOMAIN-CONTAINING PROTEIN"/>
    <property type="match status" value="1"/>
</dbReference>
<dbReference type="AlphaFoldDB" id="K3YDL8"/>
<evidence type="ECO:0000313" key="2">
    <source>
        <dbReference type="EnsemblPlants" id="KQK98935"/>
    </source>
</evidence>
<dbReference type="InParanoid" id="K3YDL8"/>
<evidence type="ECO:0000313" key="3">
    <source>
        <dbReference type="Proteomes" id="UP000004995"/>
    </source>
</evidence>
<sequence length="135" mass="15754">MIGERKEPLIRSLDYRCVRQFCLRRLFAFLWLSKEMTVFFRVEHLQHVVRLGMWSGAMNYVFGFVPVFYRYLNKITAYRPTNPSTFAAFDPYSRHEVRCQGGVNPDGIKLAQIIRSVCSKEAWLKAAEVIVDLVA</sequence>
<organism evidence="2 3">
    <name type="scientific">Setaria italica</name>
    <name type="common">Foxtail millet</name>
    <name type="synonym">Panicum italicum</name>
    <dbReference type="NCBI Taxonomy" id="4555"/>
    <lineage>
        <taxon>Eukaryota</taxon>
        <taxon>Viridiplantae</taxon>
        <taxon>Streptophyta</taxon>
        <taxon>Embryophyta</taxon>
        <taxon>Tracheophyta</taxon>
        <taxon>Spermatophyta</taxon>
        <taxon>Magnoliopsida</taxon>
        <taxon>Liliopsida</taxon>
        <taxon>Poales</taxon>
        <taxon>Poaceae</taxon>
        <taxon>PACMAD clade</taxon>
        <taxon>Panicoideae</taxon>
        <taxon>Panicodae</taxon>
        <taxon>Paniceae</taxon>
        <taxon>Cenchrinae</taxon>
        <taxon>Setaria</taxon>
    </lineage>
</organism>
<dbReference type="HOGENOM" id="CLU_1889378_0_0_1"/>
<evidence type="ECO:0000256" key="1">
    <source>
        <dbReference type="SAM" id="Phobius"/>
    </source>
</evidence>
<reference evidence="2" key="2">
    <citation type="submission" date="2018-08" db="UniProtKB">
        <authorList>
            <consortium name="EnsemblPlants"/>
        </authorList>
    </citation>
    <scope>IDENTIFICATION</scope>
    <source>
        <strain evidence="2">Yugu1</strain>
    </source>
</reference>
<name>K3YDL8_SETIT</name>
<dbReference type="Proteomes" id="UP000004995">
    <property type="component" value="Unassembled WGS sequence"/>
</dbReference>
<dbReference type="Gramene" id="KQK98935">
    <property type="protein sequence ID" value="KQK98935"/>
    <property type="gene ID" value="SETIT_012323mg"/>
</dbReference>
<keyword evidence="3" id="KW-1185">Reference proteome</keyword>
<reference evidence="3" key="1">
    <citation type="journal article" date="2012" name="Nat. Biotechnol.">
        <title>Reference genome sequence of the model plant Setaria.</title>
        <authorList>
            <person name="Bennetzen J.L."/>
            <person name="Schmutz J."/>
            <person name="Wang H."/>
            <person name="Percifield R."/>
            <person name="Hawkins J."/>
            <person name="Pontaroli A.C."/>
            <person name="Estep M."/>
            <person name="Feng L."/>
            <person name="Vaughn J.N."/>
            <person name="Grimwood J."/>
            <person name="Jenkins J."/>
            <person name="Barry K."/>
            <person name="Lindquist E."/>
            <person name="Hellsten U."/>
            <person name="Deshpande S."/>
            <person name="Wang X."/>
            <person name="Wu X."/>
            <person name="Mitros T."/>
            <person name="Triplett J."/>
            <person name="Yang X."/>
            <person name="Ye C.Y."/>
            <person name="Mauro-Herrera M."/>
            <person name="Wang L."/>
            <person name="Li P."/>
            <person name="Sharma M."/>
            <person name="Sharma R."/>
            <person name="Ronald P.C."/>
            <person name="Panaud O."/>
            <person name="Kellogg E.A."/>
            <person name="Brutnell T.P."/>
            <person name="Doust A.N."/>
            <person name="Tuskan G.A."/>
            <person name="Rokhsar D."/>
            <person name="Devos K.M."/>
        </authorList>
    </citation>
    <scope>NUCLEOTIDE SEQUENCE [LARGE SCALE GENOMIC DNA]</scope>
    <source>
        <strain evidence="3">cv. Yugu1</strain>
    </source>
</reference>
<protein>
    <submittedName>
        <fullName evidence="2">Uncharacterized protein</fullName>
    </submittedName>
</protein>
<dbReference type="PANTHER" id="PTHR36478">
    <property type="entry name" value="OS04G0614237 PROTEIN-RELATED"/>
    <property type="match status" value="1"/>
</dbReference>
<dbReference type="EnsemblPlants" id="KQK98935">
    <property type="protein sequence ID" value="KQK98935"/>
    <property type="gene ID" value="SETIT_012323mg"/>
</dbReference>
<feature type="transmembrane region" description="Helical" evidence="1">
    <location>
        <begin position="52"/>
        <end position="72"/>
    </location>
</feature>
<keyword evidence="1" id="KW-1133">Transmembrane helix</keyword>
<proteinExistence type="predicted"/>